<sequence>MQYTKPPLSISQQITKLQERNLIISDTEKAKNYLTHIGYYRLSAYFIPFEKTDHNGQRNHHFLPETQFQNIIDLYIFDRKLRLFIMEAIERIEVTIRTSWASALALENSNSHAYIEASFFNDPQKHKDMLSRASAGLNKSKEVYVSHYKNKYTQPDLPPIWAMVESLSFGSLSHWVKLTTSNKVKSSITKNLGLPTIKIMEKILHILTYVRNLCAHHSRVWNKRLTMQLPLIKHFKNDMVTKTISSKHNGQESTREIYNYLVVLAHLMQHIQPNTTWVKRLVAHIQTLDEKHHIKMGFPLAWQTKSLWQNNT</sequence>
<accession>A0A3B0VU61</accession>
<protein>
    <submittedName>
        <fullName evidence="1">Abortive infection bacteriophage resistance protein</fullName>
    </submittedName>
</protein>
<name>A0A3B0VU61_9ZZZZ</name>
<evidence type="ECO:0000313" key="1">
    <source>
        <dbReference type="EMBL" id="VAW47195.1"/>
    </source>
</evidence>
<gene>
    <name evidence="1" type="ORF">MNBD_GAMMA04-1766</name>
</gene>
<dbReference type="EMBL" id="UOFB01000181">
    <property type="protein sequence ID" value="VAW47195.1"/>
    <property type="molecule type" value="Genomic_DNA"/>
</dbReference>
<organism evidence="1">
    <name type="scientific">hydrothermal vent metagenome</name>
    <dbReference type="NCBI Taxonomy" id="652676"/>
    <lineage>
        <taxon>unclassified sequences</taxon>
        <taxon>metagenomes</taxon>
        <taxon>ecological metagenomes</taxon>
    </lineage>
</organism>
<dbReference type="Pfam" id="PF07751">
    <property type="entry name" value="Abi_2"/>
    <property type="match status" value="1"/>
</dbReference>
<dbReference type="AlphaFoldDB" id="A0A3B0VU61"/>
<reference evidence="1" key="1">
    <citation type="submission" date="2018-06" db="EMBL/GenBank/DDBJ databases">
        <authorList>
            <person name="Zhirakovskaya E."/>
        </authorList>
    </citation>
    <scope>NUCLEOTIDE SEQUENCE</scope>
</reference>
<dbReference type="InterPro" id="IPR011664">
    <property type="entry name" value="Abi_system_AbiD/AbiF-like"/>
</dbReference>
<proteinExistence type="predicted"/>